<dbReference type="Gene3D" id="1.10.150.240">
    <property type="entry name" value="Putative phosphatase, domain 2"/>
    <property type="match status" value="1"/>
</dbReference>
<dbReference type="SUPFAM" id="SSF56784">
    <property type="entry name" value="HAD-like"/>
    <property type="match status" value="1"/>
</dbReference>
<dbReference type="GO" id="GO:0005829">
    <property type="term" value="C:cytosol"/>
    <property type="evidence" value="ECO:0007669"/>
    <property type="project" value="TreeGrafter"/>
</dbReference>
<name>F5SZG7_9GAMM</name>
<dbReference type="STRING" id="1026882.MAMP_01642"/>
<gene>
    <name evidence="1" type="ORF">MAMP_01642</name>
</gene>
<dbReference type="Proteomes" id="UP000003544">
    <property type="component" value="Unassembled WGS sequence"/>
</dbReference>
<dbReference type="InterPro" id="IPR050155">
    <property type="entry name" value="HAD-like_hydrolase_sf"/>
</dbReference>
<proteinExistence type="predicted"/>
<accession>F5SZG7</accession>
<dbReference type="OrthoDB" id="9792518at2"/>
<dbReference type="eggNOG" id="COG0546">
    <property type="taxonomic scope" value="Bacteria"/>
</dbReference>
<reference evidence="1 2" key="1">
    <citation type="journal article" date="2011" name="J. Bacteriol.">
        <title>Draft genome sequence of Methylophaga aminisulfidivorans MP T.</title>
        <authorList>
            <person name="Han G.H."/>
            <person name="Kim W."/>
            <person name="Chun J."/>
            <person name="Kim S.W."/>
        </authorList>
    </citation>
    <scope>NUCLEOTIDE SEQUENCE [LARGE SCALE GENOMIC DNA]</scope>
    <source>
        <strain evidence="2">MP(T)</strain>
    </source>
</reference>
<evidence type="ECO:0000313" key="1">
    <source>
        <dbReference type="EMBL" id="EGL54725.1"/>
    </source>
</evidence>
<dbReference type="Gene3D" id="3.40.50.1000">
    <property type="entry name" value="HAD superfamily/HAD-like"/>
    <property type="match status" value="1"/>
</dbReference>
<sequence length="213" mass="23816">MNIIFDLDGTLINSSSGILKAIELAFKSCEVDMQLPLNNELVGPPLTELLVMLSGASDEVLISELAAAFKSSYDTEGYKETSIFDGVEDMLKSLKQQGFNLFIATNKRMLPTQKILEFFNWSDLFDGVYALDVCKEASNKSDLISYVLKQHELDVHHSVYIGDTVPDKTAALANGLKFVMVSWGYEFQIEDGEEYVTSSSELLRYLNRINSLN</sequence>
<dbReference type="InterPro" id="IPR036412">
    <property type="entry name" value="HAD-like_sf"/>
</dbReference>
<evidence type="ECO:0000313" key="2">
    <source>
        <dbReference type="Proteomes" id="UP000003544"/>
    </source>
</evidence>
<keyword evidence="2" id="KW-1185">Reference proteome</keyword>
<dbReference type="InterPro" id="IPR041492">
    <property type="entry name" value="HAD_2"/>
</dbReference>
<protein>
    <submittedName>
        <fullName evidence="1">Phosphoglycolate phosphatase</fullName>
    </submittedName>
</protein>
<dbReference type="InterPro" id="IPR023198">
    <property type="entry name" value="PGP-like_dom2"/>
</dbReference>
<dbReference type="Pfam" id="PF13419">
    <property type="entry name" value="HAD_2"/>
    <property type="match status" value="1"/>
</dbReference>
<dbReference type="EMBL" id="AFIG01000001">
    <property type="protein sequence ID" value="EGL54725.1"/>
    <property type="molecule type" value="Genomic_DNA"/>
</dbReference>
<dbReference type="SFLD" id="SFLDG01129">
    <property type="entry name" value="C1.5:_HAD__Beta-PGM__Phosphata"/>
    <property type="match status" value="1"/>
</dbReference>
<dbReference type="AlphaFoldDB" id="F5SZG7"/>
<dbReference type="PANTHER" id="PTHR43434">
    <property type="entry name" value="PHOSPHOGLYCOLATE PHOSPHATASE"/>
    <property type="match status" value="1"/>
</dbReference>
<dbReference type="GO" id="GO:0004713">
    <property type="term" value="F:protein tyrosine kinase activity"/>
    <property type="evidence" value="ECO:0007669"/>
    <property type="project" value="TreeGrafter"/>
</dbReference>
<dbReference type="PANTHER" id="PTHR43434:SF20">
    <property type="entry name" value="5'-NUCLEOTIDASE"/>
    <property type="match status" value="1"/>
</dbReference>
<organism evidence="1 2">
    <name type="scientific">Methylophaga aminisulfidivorans MP</name>
    <dbReference type="NCBI Taxonomy" id="1026882"/>
    <lineage>
        <taxon>Bacteria</taxon>
        <taxon>Pseudomonadati</taxon>
        <taxon>Pseudomonadota</taxon>
        <taxon>Gammaproteobacteria</taxon>
        <taxon>Thiotrichales</taxon>
        <taxon>Piscirickettsiaceae</taxon>
        <taxon>Methylophaga</taxon>
    </lineage>
</organism>
<dbReference type="SFLD" id="SFLDS00003">
    <property type="entry name" value="Haloacid_Dehalogenase"/>
    <property type="match status" value="1"/>
</dbReference>
<dbReference type="RefSeq" id="WP_007144611.1">
    <property type="nucleotide sequence ID" value="NZ_AFIG01000001.1"/>
</dbReference>
<dbReference type="InterPro" id="IPR023214">
    <property type="entry name" value="HAD_sf"/>
</dbReference>
<comment type="caution">
    <text evidence="1">The sequence shown here is derived from an EMBL/GenBank/DDBJ whole genome shotgun (WGS) entry which is preliminary data.</text>
</comment>